<comment type="caution">
    <text evidence="3">The sequence shown here is derived from an EMBL/GenBank/DDBJ whole genome shotgun (WGS) entry which is preliminary data.</text>
</comment>
<dbReference type="EMBL" id="SMJU01000002">
    <property type="protein sequence ID" value="TDB68189.1"/>
    <property type="molecule type" value="Genomic_DNA"/>
</dbReference>
<dbReference type="PANTHER" id="PTHR42954:SF2">
    <property type="entry name" value="FE(2+) TRANSPORT PROTEIN A"/>
    <property type="match status" value="1"/>
</dbReference>
<dbReference type="InterPro" id="IPR008988">
    <property type="entry name" value="Transcriptional_repressor_C"/>
</dbReference>
<evidence type="ECO:0000256" key="1">
    <source>
        <dbReference type="ARBA" id="ARBA00023004"/>
    </source>
</evidence>
<dbReference type="GO" id="GO:0046914">
    <property type="term" value="F:transition metal ion binding"/>
    <property type="evidence" value="ECO:0007669"/>
    <property type="project" value="InterPro"/>
</dbReference>
<dbReference type="OrthoDB" id="9811076at2"/>
<dbReference type="Gene3D" id="2.30.30.90">
    <property type="match status" value="1"/>
</dbReference>
<dbReference type="Pfam" id="PF04023">
    <property type="entry name" value="FeoA"/>
    <property type="match status" value="1"/>
</dbReference>
<keyword evidence="1" id="KW-0408">Iron</keyword>
<dbReference type="RefSeq" id="WP_132114917.1">
    <property type="nucleotide sequence ID" value="NZ_SMJU01000002.1"/>
</dbReference>
<sequence length="76" mass="8276">MVTSRNVADLKKGEIGIIKSFSDREMSLKLLEMGFLPGCEVRLDAVAPFGDPICVRVGGCYCLSLRRNEAASIVVE</sequence>
<dbReference type="InterPro" id="IPR052713">
    <property type="entry name" value="FeoA"/>
</dbReference>
<dbReference type="InterPro" id="IPR007167">
    <property type="entry name" value="Fe-transptr_FeoA-like"/>
</dbReference>
<keyword evidence="4" id="KW-1185">Reference proteome</keyword>
<organism evidence="3 4">
    <name type="scientific">Arundinibacter roseus</name>
    <dbReference type="NCBI Taxonomy" id="2070510"/>
    <lineage>
        <taxon>Bacteria</taxon>
        <taxon>Pseudomonadati</taxon>
        <taxon>Bacteroidota</taxon>
        <taxon>Cytophagia</taxon>
        <taxon>Cytophagales</taxon>
        <taxon>Spirosomataceae</taxon>
        <taxon>Arundinibacter</taxon>
    </lineage>
</organism>
<evidence type="ECO:0000259" key="2">
    <source>
        <dbReference type="SMART" id="SM00899"/>
    </source>
</evidence>
<dbReference type="PANTHER" id="PTHR42954">
    <property type="entry name" value="FE(2+) TRANSPORT PROTEIN A"/>
    <property type="match status" value="1"/>
</dbReference>
<reference evidence="3 4" key="1">
    <citation type="submission" date="2019-02" db="EMBL/GenBank/DDBJ databases">
        <title>Arundinibacter roseus gen. nov., sp. nov., a new member of the family Cytophagaceae.</title>
        <authorList>
            <person name="Szuroczki S."/>
            <person name="Khayer B."/>
            <person name="Sproer C."/>
            <person name="Toumi M."/>
            <person name="Szabo A."/>
            <person name="Felfoldi T."/>
            <person name="Schumann P."/>
            <person name="Toth E."/>
        </authorList>
    </citation>
    <scope>NUCLEOTIDE SEQUENCE [LARGE SCALE GENOMIC DNA]</scope>
    <source>
        <strain evidence="3 4">DMA-k-7a</strain>
    </source>
</reference>
<evidence type="ECO:0000313" key="3">
    <source>
        <dbReference type="EMBL" id="TDB68189.1"/>
    </source>
</evidence>
<evidence type="ECO:0000313" key="4">
    <source>
        <dbReference type="Proteomes" id="UP000295706"/>
    </source>
</evidence>
<proteinExistence type="predicted"/>
<dbReference type="AlphaFoldDB" id="A0A4R4KN82"/>
<protein>
    <submittedName>
        <fullName evidence="3">Ferrous iron transport protein A</fullName>
    </submittedName>
</protein>
<dbReference type="SUPFAM" id="SSF50037">
    <property type="entry name" value="C-terminal domain of transcriptional repressors"/>
    <property type="match status" value="1"/>
</dbReference>
<dbReference type="SMART" id="SM00899">
    <property type="entry name" value="FeoA"/>
    <property type="match status" value="1"/>
</dbReference>
<gene>
    <name evidence="3" type="ORF">EZE20_04505</name>
</gene>
<name>A0A4R4KN82_9BACT</name>
<dbReference type="Proteomes" id="UP000295706">
    <property type="component" value="Unassembled WGS sequence"/>
</dbReference>
<accession>A0A4R4KN82</accession>
<dbReference type="InterPro" id="IPR038157">
    <property type="entry name" value="FeoA_core_dom"/>
</dbReference>
<feature type="domain" description="Ferrous iron transporter FeoA-like" evidence="2">
    <location>
        <begin position="5"/>
        <end position="76"/>
    </location>
</feature>